<dbReference type="InterPro" id="IPR045864">
    <property type="entry name" value="aa-tRNA-synth_II/BPL/LPL"/>
</dbReference>
<dbReference type="NCBIfam" id="TIGR00409">
    <property type="entry name" value="proS_fam_II"/>
    <property type="match status" value="1"/>
</dbReference>
<comment type="subcellular location">
    <subcellularLocation>
        <location evidence="1 10">Cytoplasm</location>
    </subcellularLocation>
</comment>
<dbReference type="CDD" id="cd00861">
    <property type="entry name" value="ProRS_anticodon_short"/>
    <property type="match status" value="1"/>
</dbReference>
<dbReference type="Gene3D" id="3.40.50.800">
    <property type="entry name" value="Anticodon-binding domain"/>
    <property type="match status" value="1"/>
</dbReference>
<dbReference type="PANTHER" id="PTHR42753:SF2">
    <property type="entry name" value="PROLINE--TRNA LIGASE"/>
    <property type="match status" value="1"/>
</dbReference>
<accession>A0A4Q0T0J9</accession>
<evidence type="ECO:0000256" key="1">
    <source>
        <dbReference type="ARBA" id="ARBA00004496"/>
    </source>
</evidence>
<comment type="caution">
    <text evidence="12">The sequence shown here is derived from an EMBL/GenBank/DDBJ whole genome shotgun (WGS) entry which is preliminary data.</text>
</comment>
<evidence type="ECO:0000256" key="9">
    <source>
        <dbReference type="ARBA" id="ARBA00047671"/>
    </source>
</evidence>
<dbReference type="InterPro" id="IPR004500">
    <property type="entry name" value="Pro-tRNA-synth_IIa_bac-type"/>
</dbReference>
<dbReference type="PANTHER" id="PTHR42753">
    <property type="entry name" value="MITOCHONDRIAL RIBOSOME PROTEIN L39/PROLYL-TRNA LIGASE FAMILY MEMBER"/>
    <property type="match status" value="1"/>
</dbReference>
<dbReference type="SUPFAM" id="SSF55826">
    <property type="entry name" value="YbaK/ProRS associated domain"/>
    <property type="match status" value="1"/>
</dbReference>
<dbReference type="NCBIfam" id="NF006625">
    <property type="entry name" value="PRK09194.1"/>
    <property type="match status" value="1"/>
</dbReference>
<dbReference type="Pfam" id="PF03129">
    <property type="entry name" value="HGTP_anticodon"/>
    <property type="match status" value="1"/>
</dbReference>
<comment type="similarity">
    <text evidence="10">Belongs to the class-II aminoacyl-tRNA synthetase family. ProS type 1 subfamily.</text>
</comment>
<feature type="domain" description="Aminoacyl-transfer RNA synthetases class-II family profile" evidence="11">
    <location>
        <begin position="67"/>
        <end position="493"/>
    </location>
</feature>
<evidence type="ECO:0000256" key="6">
    <source>
        <dbReference type="ARBA" id="ARBA00022840"/>
    </source>
</evidence>
<dbReference type="EC" id="6.1.1.15" evidence="10"/>
<dbReference type="InterPro" id="IPR036754">
    <property type="entry name" value="YbaK/aa-tRNA-synt-asso_dom_sf"/>
</dbReference>
<dbReference type="HAMAP" id="MF_01569">
    <property type="entry name" value="Pro_tRNA_synth_type1"/>
    <property type="match status" value="1"/>
</dbReference>
<name>A0A4Q0T0J9_9BACT</name>
<sequence length="590" mass="65028">MHRWSQLFIPTLREAPADAEVASHKLLLRAGYVRQLGAGIYSYLFLGHRSIHKIVGIIRQEMDRIGQEFLLPTLNPRELWEASGRWEGMGENMFHLKDRKGAEFSLAMTHEEVMTDIARKELRSYKQLPQIWYQIQTKFRDEPRPKAGLLRVRQFIMKDSYSFDMDEPGLDVSYNKHDQAYRAIFTRCGLEFVAVEADSGAMGGSQSQEFMVYTEAGEDLIASSASGYAANLEKATSVLEPVEDLTPTADAPELIHTPGHKTIDEVGAFLDTKPQHQIKTMAYIVEHPASDEKQIKVVGKTRPVVVFLRGDHSVNEAKLAALAGGELRPMTPEELEATFKAPAGYLGPIGLEAAPHPKKPGTLILLDKALEGRQNLIAGANQAEYHLRNVTPMRDFKPTLIADIRNILEGEGDPIGHQPLRLGKAVEIGHIFKLGNRYTKIMGSTVLNKEGKEVVPIMGCYGIGVERILTAAIETSAAKNGGDSYALPASIAPFEVVVTVTNITDPTLLEAGEKVAAELTAAGFDVLLDDRDERAGVKFKDADLIGIPYRINIGRGVAEGKIELLDRLLNRNLDLPLEEAAKHLAAAMKT</sequence>
<comment type="subunit">
    <text evidence="2 10">Homodimer.</text>
</comment>
<dbReference type="Proteomes" id="UP000289437">
    <property type="component" value="Unassembled WGS sequence"/>
</dbReference>
<comment type="catalytic activity">
    <reaction evidence="9 10">
        <text>tRNA(Pro) + L-proline + ATP = L-prolyl-tRNA(Pro) + AMP + diphosphate</text>
        <dbReference type="Rhea" id="RHEA:14305"/>
        <dbReference type="Rhea" id="RHEA-COMP:9700"/>
        <dbReference type="Rhea" id="RHEA-COMP:9702"/>
        <dbReference type="ChEBI" id="CHEBI:30616"/>
        <dbReference type="ChEBI" id="CHEBI:33019"/>
        <dbReference type="ChEBI" id="CHEBI:60039"/>
        <dbReference type="ChEBI" id="CHEBI:78442"/>
        <dbReference type="ChEBI" id="CHEBI:78532"/>
        <dbReference type="ChEBI" id="CHEBI:456215"/>
        <dbReference type="EC" id="6.1.1.15"/>
    </reaction>
</comment>
<dbReference type="InterPro" id="IPR007214">
    <property type="entry name" value="YbaK/aa-tRNA-synth-assoc-dom"/>
</dbReference>
<dbReference type="InterPro" id="IPR044140">
    <property type="entry name" value="ProRS_anticodon_short"/>
</dbReference>
<dbReference type="OrthoDB" id="9809052at2"/>
<dbReference type="InterPro" id="IPR002314">
    <property type="entry name" value="aa-tRNA-synt_IIb"/>
</dbReference>
<evidence type="ECO:0000256" key="10">
    <source>
        <dbReference type="HAMAP-Rule" id="MF_01569"/>
    </source>
</evidence>
<reference evidence="12 13" key="1">
    <citation type="submission" date="2018-11" db="EMBL/GenBank/DDBJ databases">
        <authorList>
            <person name="Mardanov A.V."/>
            <person name="Ravin N.V."/>
            <person name="Dedysh S.N."/>
        </authorList>
    </citation>
    <scope>NUCLEOTIDE SEQUENCE [LARGE SCALE GENOMIC DNA]</scope>
    <source>
        <strain evidence="12 13">AF10</strain>
    </source>
</reference>
<evidence type="ECO:0000256" key="8">
    <source>
        <dbReference type="ARBA" id="ARBA00023146"/>
    </source>
</evidence>
<keyword evidence="8 10" id="KW-0030">Aminoacyl-tRNA synthetase</keyword>
<keyword evidence="4 10" id="KW-0436">Ligase</keyword>
<evidence type="ECO:0000259" key="11">
    <source>
        <dbReference type="PROSITE" id="PS50862"/>
    </source>
</evidence>
<proteinExistence type="inferred from homology"/>
<reference evidence="13" key="2">
    <citation type="submission" date="2019-02" db="EMBL/GenBank/DDBJ databases">
        <title>Granulicella sibirica sp. nov., a psychrotolerant acidobacterium isolated from an organic soil layer in forested tundra, West Siberia.</title>
        <authorList>
            <person name="Oshkin I.Y."/>
            <person name="Kulichevskaya I.S."/>
            <person name="Rijpstra W.I.C."/>
            <person name="Sinninghe Damste J.S."/>
            <person name="Rakitin A.L."/>
            <person name="Ravin N.V."/>
            <person name="Dedysh S.N."/>
        </authorList>
    </citation>
    <scope>NUCLEOTIDE SEQUENCE [LARGE SCALE GENOMIC DNA]</scope>
    <source>
        <strain evidence="13">AF10</strain>
    </source>
</reference>
<dbReference type="PRINTS" id="PR01046">
    <property type="entry name" value="TRNASYNTHPRO"/>
</dbReference>
<gene>
    <name evidence="10" type="primary">proS</name>
    <name evidence="12" type="ORF">GRAN_4443</name>
</gene>
<evidence type="ECO:0000256" key="5">
    <source>
        <dbReference type="ARBA" id="ARBA00022741"/>
    </source>
</evidence>
<evidence type="ECO:0000313" key="13">
    <source>
        <dbReference type="Proteomes" id="UP000289437"/>
    </source>
</evidence>
<dbReference type="InterPro" id="IPR050062">
    <property type="entry name" value="Pro-tRNA_synthetase"/>
</dbReference>
<dbReference type="InterPro" id="IPR036621">
    <property type="entry name" value="Anticodon-bd_dom_sf"/>
</dbReference>
<dbReference type="GO" id="GO:0005829">
    <property type="term" value="C:cytosol"/>
    <property type="evidence" value="ECO:0007669"/>
    <property type="project" value="TreeGrafter"/>
</dbReference>
<comment type="domain">
    <text evidence="10">Consists of three domains: the N-terminal catalytic domain, the editing domain and the C-terminal anticodon-binding domain.</text>
</comment>
<dbReference type="InterPro" id="IPR023717">
    <property type="entry name" value="Pro-tRNA-Synthase_IIa_type1"/>
</dbReference>
<keyword evidence="13" id="KW-1185">Reference proteome</keyword>
<evidence type="ECO:0000313" key="12">
    <source>
        <dbReference type="EMBL" id="RXH55339.1"/>
    </source>
</evidence>
<dbReference type="SUPFAM" id="SSF52954">
    <property type="entry name" value="Class II aaRS ABD-related"/>
    <property type="match status" value="1"/>
</dbReference>
<dbReference type="InterPro" id="IPR006195">
    <property type="entry name" value="aa-tRNA-synth_II"/>
</dbReference>
<protein>
    <recommendedName>
        <fullName evidence="10">Proline--tRNA ligase</fullName>
        <ecNumber evidence="10">6.1.1.15</ecNumber>
    </recommendedName>
    <alternativeName>
        <fullName evidence="10">Prolyl-tRNA synthetase</fullName>
        <shortName evidence="10">ProRS</shortName>
    </alternativeName>
</protein>
<dbReference type="Gene3D" id="3.30.930.10">
    <property type="entry name" value="Bira Bifunctional Protein, Domain 2"/>
    <property type="match status" value="2"/>
</dbReference>
<keyword evidence="3 10" id="KW-0963">Cytoplasm</keyword>
<dbReference type="RefSeq" id="WP_128914976.1">
    <property type="nucleotide sequence ID" value="NZ_RDSM01000003.1"/>
</dbReference>
<dbReference type="EMBL" id="RDSM01000003">
    <property type="protein sequence ID" value="RXH55339.1"/>
    <property type="molecule type" value="Genomic_DNA"/>
</dbReference>
<dbReference type="GO" id="GO:0002161">
    <property type="term" value="F:aminoacyl-tRNA deacylase activity"/>
    <property type="evidence" value="ECO:0007669"/>
    <property type="project" value="InterPro"/>
</dbReference>
<dbReference type="Pfam" id="PF00587">
    <property type="entry name" value="tRNA-synt_2b"/>
    <property type="match status" value="1"/>
</dbReference>
<keyword evidence="5 10" id="KW-0547">Nucleotide-binding</keyword>
<evidence type="ECO:0000256" key="2">
    <source>
        <dbReference type="ARBA" id="ARBA00011738"/>
    </source>
</evidence>
<dbReference type="PROSITE" id="PS50862">
    <property type="entry name" value="AA_TRNA_LIGASE_II"/>
    <property type="match status" value="1"/>
</dbReference>
<dbReference type="Gene3D" id="3.90.960.10">
    <property type="entry name" value="YbaK/aminoacyl-tRNA synthetase-associated domain"/>
    <property type="match status" value="1"/>
</dbReference>
<dbReference type="GO" id="GO:0005524">
    <property type="term" value="F:ATP binding"/>
    <property type="evidence" value="ECO:0007669"/>
    <property type="project" value="UniProtKB-UniRule"/>
</dbReference>
<dbReference type="CDD" id="cd04334">
    <property type="entry name" value="ProRS-INS"/>
    <property type="match status" value="1"/>
</dbReference>
<dbReference type="InterPro" id="IPR002316">
    <property type="entry name" value="Pro-tRNA-ligase_IIa"/>
</dbReference>
<dbReference type="Pfam" id="PF04073">
    <property type="entry name" value="tRNA_edit"/>
    <property type="match status" value="1"/>
</dbReference>
<dbReference type="InterPro" id="IPR004154">
    <property type="entry name" value="Anticodon-bd"/>
</dbReference>
<dbReference type="GO" id="GO:0006433">
    <property type="term" value="P:prolyl-tRNA aminoacylation"/>
    <property type="evidence" value="ECO:0007669"/>
    <property type="project" value="UniProtKB-UniRule"/>
</dbReference>
<dbReference type="GO" id="GO:0004827">
    <property type="term" value="F:proline-tRNA ligase activity"/>
    <property type="evidence" value="ECO:0007669"/>
    <property type="project" value="UniProtKB-UniRule"/>
</dbReference>
<keyword evidence="6 10" id="KW-0067">ATP-binding</keyword>
<evidence type="ECO:0000256" key="4">
    <source>
        <dbReference type="ARBA" id="ARBA00022598"/>
    </source>
</evidence>
<evidence type="ECO:0000256" key="7">
    <source>
        <dbReference type="ARBA" id="ARBA00022917"/>
    </source>
</evidence>
<organism evidence="12 13">
    <name type="scientific">Granulicella sibirica</name>
    <dbReference type="NCBI Taxonomy" id="2479048"/>
    <lineage>
        <taxon>Bacteria</taxon>
        <taxon>Pseudomonadati</taxon>
        <taxon>Acidobacteriota</taxon>
        <taxon>Terriglobia</taxon>
        <taxon>Terriglobales</taxon>
        <taxon>Acidobacteriaceae</taxon>
        <taxon>Granulicella</taxon>
    </lineage>
</organism>
<dbReference type="SUPFAM" id="SSF55681">
    <property type="entry name" value="Class II aaRS and biotin synthetases"/>
    <property type="match status" value="1"/>
</dbReference>
<keyword evidence="7 10" id="KW-0648">Protein biosynthesis</keyword>
<comment type="function">
    <text evidence="10">Catalyzes the attachment of proline to tRNA(Pro) in a two-step reaction: proline is first activated by ATP to form Pro-AMP and then transferred to the acceptor end of tRNA(Pro). As ProRS can inadvertently accommodate and process non-cognate amino acids such as alanine and cysteine, to avoid such errors it has two additional distinct editing activities against alanine. One activity is designated as 'pretransfer' editing and involves the tRNA(Pro)-independent hydrolysis of activated Ala-AMP. The other activity is designated 'posttransfer' editing and involves deacylation of mischarged Ala-tRNA(Pro). The misacylated Cys-tRNA(Pro) is not edited by ProRS.</text>
</comment>
<dbReference type="AlphaFoldDB" id="A0A4Q0T0J9"/>
<evidence type="ECO:0000256" key="3">
    <source>
        <dbReference type="ARBA" id="ARBA00022490"/>
    </source>
</evidence>